<protein>
    <submittedName>
        <fullName evidence="2">Uncharacterized protein</fullName>
    </submittedName>
</protein>
<reference evidence="2 3" key="1">
    <citation type="journal article" date="2014" name="Int. J. Syst. Evol. Microbiol.">
        <title>Complete genome sequence of Corynebacterium casei LMG S-19264T (=DSM 44701T), isolated from a smear-ripened cheese.</title>
        <authorList>
            <consortium name="US DOE Joint Genome Institute (JGI-PGF)"/>
            <person name="Walter F."/>
            <person name="Albersmeier A."/>
            <person name="Kalinowski J."/>
            <person name="Ruckert C."/>
        </authorList>
    </citation>
    <scope>NUCLEOTIDE SEQUENCE [LARGE SCALE GENOMIC DNA]</scope>
    <source>
        <strain evidence="2 3">CGMCC 1.9161</strain>
    </source>
</reference>
<name>A0A917Q7F4_9HYPH</name>
<dbReference type="EMBL" id="BMMF01000005">
    <property type="protein sequence ID" value="GGK34177.1"/>
    <property type="molecule type" value="Genomic_DNA"/>
</dbReference>
<dbReference type="AlphaFoldDB" id="A0A917Q7F4"/>
<keyword evidence="3" id="KW-1185">Reference proteome</keyword>
<evidence type="ECO:0000256" key="1">
    <source>
        <dbReference type="SAM" id="MobiDB-lite"/>
    </source>
</evidence>
<dbReference type="Proteomes" id="UP000600449">
    <property type="component" value="Unassembled WGS sequence"/>
</dbReference>
<feature type="region of interest" description="Disordered" evidence="1">
    <location>
        <begin position="171"/>
        <end position="210"/>
    </location>
</feature>
<comment type="caution">
    <text evidence="2">The sequence shown here is derived from an EMBL/GenBank/DDBJ whole genome shotgun (WGS) entry which is preliminary data.</text>
</comment>
<accession>A0A917Q7F4</accession>
<evidence type="ECO:0000313" key="2">
    <source>
        <dbReference type="EMBL" id="GGK34177.1"/>
    </source>
</evidence>
<sequence>MRNERALFWRESLRDLRGAARGVGPAPCDGEGDVREERLRATAQAGDGLGLSSWRGRSGRRVVVAVHAIASVDADDLDGTVALAVAREPSGAGEGAAARARIVGVTLADALPDTARRGTWLARAAERGASEIHLHRLAETPQARAAVARDLGGSPSRSGVDGSREVAYAARDIGARRRPARRRGASDEMLDTITGGLQGGGGTGRRPARR</sequence>
<evidence type="ECO:0000313" key="3">
    <source>
        <dbReference type="Proteomes" id="UP000600449"/>
    </source>
</evidence>
<organism evidence="2 3">
    <name type="scientific">Salinarimonas ramus</name>
    <dbReference type="NCBI Taxonomy" id="690164"/>
    <lineage>
        <taxon>Bacteria</taxon>
        <taxon>Pseudomonadati</taxon>
        <taxon>Pseudomonadota</taxon>
        <taxon>Alphaproteobacteria</taxon>
        <taxon>Hyphomicrobiales</taxon>
        <taxon>Salinarimonadaceae</taxon>
        <taxon>Salinarimonas</taxon>
    </lineage>
</organism>
<gene>
    <name evidence="2" type="ORF">GCM10011322_21140</name>
</gene>
<proteinExistence type="predicted"/>